<dbReference type="FunFam" id="3.30.70.330:FF:000260">
    <property type="entry name" value="Polypyrimidine tract-binding protein homolog 2"/>
    <property type="match status" value="1"/>
</dbReference>
<keyword evidence="4 9" id="KW-0694">RNA-binding</keyword>
<dbReference type="Proteomes" id="UP000593568">
    <property type="component" value="Unassembled WGS sequence"/>
</dbReference>
<keyword evidence="2" id="KW-0507">mRNA processing</keyword>
<evidence type="ECO:0000256" key="9">
    <source>
        <dbReference type="PROSITE-ProRule" id="PRU00176"/>
    </source>
</evidence>
<dbReference type="CDD" id="cd12686">
    <property type="entry name" value="RRM1_PTBPH1_PTBPH2"/>
    <property type="match status" value="1"/>
</dbReference>
<evidence type="ECO:0000256" key="8">
    <source>
        <dbReference type="ARBA" id="ARBA00056336"/>
    </source>
</evidence>
<proteinExistence type="predicted"/>
<dbReference type="Pfam" id="PF13893">
    <property type="entry name" value="RRM_5"/>
    <property type="match status" value="1"/>
</dbReference>
<gene>
    <name evidence="12" type="ORF">Gotri_002295</name>
</gene>
<keyword evidence="3" id="KW-0677">Repeat</keyword>
<dbReference type="InterPro" id="IPR034792">
    <property type="entry name" value="PTBPH1/PTBPH2_RRM1"/>
</dbReference>
<comment type="function">
    <text evidence="8">Plays a role in pre-mRNA splicing. Binds to the polypyrimidine tract of introns. May promote the binding of U2 snRNP to pre-mRNA.</text>
</comment>
<evidence type="ECO:0000256" key="6">
    <source>
        <dbReference type="ARBA" id="ARBA00023187"/>
    </source>
</evidence>
<feature type="compositionally biased region" description="Low complexity" evidence="10">
    <location>
        <begin position="484"/>
        <end position="493"/>
    </location>
</feature>
<organism evidence="12 13">
    <name type="scientific">Gossypium trilobum</name>
    <dbReference type="NCBI Taxonomy" id="34281"/>
    <lineage>
        <taxon>Eukaryota</taxon>
        <taxon>Viridiplantae</taxon>
        <taxon>Streptophyta</taxon>
        <taxon>Embryophyta</taxon>
        <taxon>Tracheophyta</taxon>
        <taxon>Spermatophyta</taxon>
        <taxon>Magnoliopsida</taxon>
        <taxon>eudicotyledons</taxon>
        <taxon>Gunneridae</taxon>
        <taxon>Pentapetalae</taxon>
        <taxon>rosids</taxon>
        <taxon>malvids</taxon>
        <taxon>Malvales</taxon>
        <taxon>Malvaceae</taxon>
        <taxon>Malvoideae</taxon>
        <taxon>Gossypium</taxon>
    </lineage>
</organism>
<evidence type="ECO:0000313" key="12">
    <source>
        <dbReference type="EMBL" id="MBA0781363.1"/>
    </source>
</evidence>
<dbReference type="GO" id="GO:0000932">
    <property type="term" value="C:P-body"/>
    <property type="evidence" value="ECO:0007669"/>
    <property type="project" value="UniProtKB-ARBA"/>
</dbReference>
<dbReference type="PROSITE" id="PS50102">
    <property type="entry name" value="RRM"/>
    <property type="match status" value="1"/>
</dbReference>
<evidence type="ECO:0000256" key="1">
    <source>
        <dbReference type="ARBA" id="ARBA00004123"/>
    </source>
</evidence>
<dbReference type="PANTHER" id="PTHR15592">
    <property type="entry name" value="MATRIN 3/NUCLEAR PROTEIN 220-RELATED"/>
    <property type="match status" value="1"/>
</dbReference>
<feature type="region of interest" description="Disordered" evidence="10">
    <location>
        <begin position="470"/>
        <end position="513"/>
    </location>
</feature>
<dbReference type="EMBL" id="JABEZW010000012">
    <property type="protein sequence ID" value="MBA0781363.1"/>
    <property type="molecule type" value="Genomic_DNA"/>
</dbReference>
<keyword evidence="7" id="KW-0539">Nucleus</keyword>
<dbReference type="GO" id="GO:0009845">
    <property type="term" value="P:seed germination"/>
    <property type="evidence" value="ECO:0007669"/>
    <property type="project" value="UniProtKB-ARBA"/>
</dbReference>
<dbReference type="GO" id="GO:0003729">
    <property type="term" value="F:mRNA binding"/>
    <property type="evidence" value="ECO:0007669"/>
    <property type="project" value="UniProtKB-ARBA"/>
</dbReference>
<dbReference type="GO" id="GO:0005634">
    <property type="term" value="C:nucleus"/>
    <property type="evidence" value="ECO:0007669"/>
    <property type="project" value="UniProtKB-SubCell"/>
</dbReference>
<keyword evidence="5" id="KW-0007">Acetylation</keyword>
<evidence type="ECO:0000256" key="3">
    <source>
        <dbReference type="ARBA" id="ARBA00022737"/>
    </source>
</evidence>
<keyword evidence="13" id="KW-1185">Reference proteome</keyword>
<dbReference type="SUPFAM" id="SSF54928">
    <property type="entry name" value="RNA-binding domain, RBD"/>
    <property type="match status" value="3"/>
</dbReference>
<dbReference type="Pfam" id="PF00076">
    <property type="entry name" value="RRM_1"/>
    <property type="match status" value="1"/>
</dbReference>
<dbReference type="AlphaFoldDB" id="A0A7J9F7T2"/>
<evidence type="ECO:0000256" key="5">
    <source>
        <dbReference type="ARBA" id="ARBA00022990"/>
    </source>
</evidence>
<dbReference type="InterPro" id="IPR012677">
    <property type="entry name" value="Nucleotide-bd_a/b_plait_sf"/>
</dbReference>
<dbReference type="Gene3D" id="3.30.70.330">
    <property type="match status" value="3"/>
</dbReference>
<comment type="subcellular location">
    <subcellularLocation>
        <location evidence="1">Nucleus</location>
    </subcellularLocation>
</comment>
<evidence type="ECO:0000313" key="13">
    <source>
        <dbReference type="Proteomes" id="UP000593568"/>
    </source>
</evidence>
<dbReference type="CDD" id="cd12690">
    <property type="entry name" value="RRM3_PTBPH1_PTBPH2"/>
    <property type="match status" value="1"/>
</dbReference>
<dbReference type="FunFam" id="3.30.70.330:FF:000324">
    <property type="entry name" value="Polypyrimidine tract-binding protein-like 2"/>
    <property type="match status" value="1"/>
</dbReference>
<reference evidence="12 13" key="1">
    <citation type="journal article" date="2019" name="Genome Biol. Evol.">
        <title>Insights into the evolution of the New World diploid cottons (Gossypium, subgenus Houzingenia) based on genome sequencing.</title>
        <authorList>
            <person name="Grover C.E."/>
            <person name="Arick M.A. 2nd"/>
            <person name="Thrash A."/>
            <person name="Conover J.L."/>
            <person name="Sanders W.S."/>
            <person name="Peterson D.G."/>
            <person name="Frelichowski J.E."/>
            <person name="Scheffler J.A."/>
            <person name="Scheffler B.E."/>
            <person name="Wendel J.F."/>
        </authorList>
    </citation>
    <scope>NUCLEOTIDE SEQUENCE [LARGE SCALE GENOMIC DNA]</scope>
    <source>
        <strain evidence="12">8</strain>
        <tissue evidence="12">Leaf</tissue>
    </source>
</reference>
<dbReference type="GO" id="GO:0006397">
    <property type="term" value="P:mRNA processing"/>
    <property type="evidence" value="ECO:0007669"/>
    <property type="project" value="UniProtKB-KW"/>
</dbReference>
<dbReference type="SMART" id="SM00360">
    <property type="entry name" value="RRM"/>
    <property type="match status" value="2"/>
</dbReference>
<dbReference type="GO" id="GO:0000381">
    <property type="term" value="P:regulation of alternative mRNA splicing, via spliceosome"/>
    <property type="evidence" value="ECO:0007669"/>
    <property type="project" value="UniProtKB-ARBA"/>
</dbReference>
<comment type="caution">
    <text evidence="12">The sequence shown here is derived from an EMBL/GenBank/DDBJ whole genome shotgun (WGS) entry which is preliminary data.</text>
</comment>
<dbReference type="InterPro" id="IPR000504">
    <property type="entry name" value="RRM_dom"/>
</dbReference>
<name>A0A7J9F7T2_9ROSI</name>
<feature type="domain" description="RRM" evidence="11">
    <location>
        <begin position="17"/>
        <end position="95"/>
    </location>
</feature>
<evidence type="ECO:0000256" key="4">
    <source>
        <dbReference type="ARBA" id="ARBA00022884"/>
    </source>
</evidence>
<keyword evidence="6" id="KW-0508">mRNA splicing</keyword>
<protein>
    <recommendedName>
        <fullName evidence="11">RRM domain-containing protein</fullName>
    </recommendedName>
</protein>
<dbReference type="GO" id="GO:0006417">
    <property type="term" value="P:regulation of translation"/>
    <property type="evidence" value="ECO:0007669"/>
    <property type="project" value="UniProtKB-ARBA"/>
</dbReference>
<dbReference type="GO" id="GO:0008380">
    <property type="term" value="P:RNA splicing"/>
    <property type="evidence" value="ECO:0007669"/>
    <property type="project" value="UniProtKB-KW"/>
</dbReference>
<dbReference type="InterPro" id="IPR035979">
    <property type="entry name" value="RBD_domain_sf"/>
</dbReference>
<evidence type="ECO:0000259" key="11">
    <source>
        <dbReference type="PROSITE" id="PS50102"/>
    </source>
</evidence>
<accession>A0A7J9F7T2</accession>
<dbReference type="InterPro" id="IPR034794">
    <property type="entry name" value="PTBPH1/PTBPH2_RRM3"/>
</dbReference>
<evidence type="ECO:0000256" key="7">
    <source>
        <dbReference type="ARBA" id="ARBA00023242"/>
    </source>
</evidence>
<evidence type="ECO:0000256" key="2">
    <source>
        <dbReference type="ARBA" id="ARBA00022664"/>
    </source>
</evidence>
<sequence length="513" mass="56268">MSTSSQPQFRYTQTPSKVLHLRNLPWECAEEELVELCKPFGKIVNTKCNVGANRNQAFVEFADLNQAISMVSYYASSSEPAQIRGKTVYIQYSNRHEIVNNKSPGDTPGNVLLVTIEGVEPNDVTIETIHLFGDIVMYVILLSRVYPEACMLRCHSELISRPFAYANSDFSHYAIACDVFSAFGFVHKIATFEKAAGFQALIQFTDAETASSARNALDGRSIPRYLLPDHVTSCYLRISYSAHTDLNIKFQSHRSRDYTNPYLPVNPTAMEGLMQPVVGPDGKKQEPQSNVLLASIENMQYAVTVDVLHTVFSASGTVQKIAIFEKNGGTQALIQYPDVTTAAVAKESLEGHCIYDGGYCKLHLSYSRHTDLNVKAYSDKSRDYTISDPSLLATQVPGLPAAPNAWQNPQGVPVHHGTDYSASAAIQGQLLAGQVPAWDPNFQARLPYGSVPGQTYQSLTAPTYVNVARPAGSSPLSQPGASSMPMQQQQQPPWANVRQGGAAELGQPPYYSR</sequence>
<evidence type="ECO:0000256" key="10">
    <source>
        <dbReference type="SAM" id="MobiDB-lite"/>
    </source>
</evidence>